<evidence type="ECO:0000259" key="15">
    <source>
        <dbReference type="Pfam" id="PF23143"/>
    </source>
</evidence>
<feature type="domain" description="P-type ATPase A" evidence="13">
    <location>
        <begin position="463"/>
        <end position="551"/>
    </location>
</feature>
<keyword evidence="7" id="KW-1278">Translocase</keyword>
<dbReference type="GO" id="GO:0016020">
    <property type="term" value="C:membrane"/>
    <property type="evidence" value="ECO:0007669"/>
    <property type="project" value="UniProtKB-SubCell"/>
</dbReference>
<evidence type="ECO:0000256" key="5">
    <source>
        <dbReference type="ARBA" id="ARBA00022840"/>
    </source>
</evidence>
<dbReference type="Gene3D" id="2.70.150.10">
    <property type="entry name" value="Calcium-transporting ATPase, cytoplasmic transduction domain A"/>
    <property type="match status" value="1"/>
</dbReference>
<dbReference type="SUPFAM" id="SSF56784">
    <property type="entry name" value="HAD-like"/>
    <property type="match status" value="1"/>
</dbReference>
<evidence type="ECO:0000259" key="13">
    <source>
        <dbReference type="Pfam" id="PF00122"/>
    </source>
</evidence>
<dbReference type="Pfam" id="PF23143">
    <property type="entry name" value="2TM_P5A-ATPase"/>
    <property type="match status" value="1"/>
</dbReference>
<feature type="transmembrane region" description="Helical" evidence="12">
    <location>
        <begin position="54"/>
        <end position="71"/>
    </location>
</feature>
<dbReference type="PRINTS" id="PR00119">
    <property type="entry name" value="CATATPASE"/>
</dbReference>
<dbReference type="SFLD" id="SFLDG00002">
    <property type="entry name" value="C1.7:_P-type_atpase_like"/>
    <property type="match status" value="1"/>
</dbReference>
<feature type="transmembrane region" description="Helical" evidence="12">
    <location>
        <begin position="1543"/>
        <end position="1562"/>
    </location>
</feature>
<keyword evidence="4" id="KW-0547">Nucleotide-binding</keyword>
<dbReference type="InterPro" id="IPR023299">
    <property type="entry name" value="ATPase_P-typ_cyto_dom_N"/>
</dbReference>
<dbReference type="InterPro" id="IPR023298">
    <property type="entry name" value="ATPase_P-typ_TM_dom_sf"/>
</dbReference>
<evidence type="ECO:0000256" key="2">
    <source>
        <dbReference type="ARBA" id="ARBA00022692"/>
    </source>
</evidence>
<feature type="region of interest" description="Disordered" evidence="11">
    <location>
        <begin position="550"/>
        <end position="569"/>
    </location>
</feature>
<feature type="domain" description="Cation-transporting P-type ATPase N-terminal" evidence="14">
    <location>
        <begin position="319"/>
        <end position="372"/>
    </location>
</feature>
<dbReference type="InterPro" id="IPR018303">
    <property type="entry name" value="ATPase_P-typ_P_site"/>
</dbReference>
<evidence type="ECO:0000256" key="10">
    <source>
        <dbReference type="SAM" id="Coils"/>
    </source>
</evidence>
<keyword evidence="10" id="KW-0175">Coiled coil</keyword>
<dbReference type="PANTHER" id="PTHR45630">
    <property type="entry name" value="CATION-TRANSPORTING ATPASE-RELATED"/>
    <property type="match status" value="1"/>
</dbReference>
<dbReference type="SUPFAM" id="SSF81660">
    <property type="entry name" value="Metal cation-transporting ATPase, ATP-binding domain N"/>
    <property type="match status" value="1"/>
</dbReference>
<keyword evidence="6" id="KW-0460">Magnesium</keyword>
<evidence type="ECO:0000256" key="6">
    <source>
        <dbReference type="ARBA" id="ARBA00022842"/>
    </source>
</evidence>
<dbReference type="InterPro" id="IPR057255">
    <property type="entry name" value="2TM_P5A-ATPase"/>
</dbReference>
<evidence type="ECO:0000256" key="9">
    <source>
        <dbReference type="ARBA" id="ARBA00023136"/>
    </source>
</evidence>
<keyword evidence="5" id="KW-0067">ATP-binding</keyword>
<feature type="domain" description="P5A-ATPase transmembrane helical hairpin" evidence="15">
    <location>
        <begin position="166"/>
        <end position="199"/>
    </location>
</feature>
<dbReference type="InterPro" id="IPR008250">
    <property type="entry name" value="ATPase_P-typ_transduc_dom_A_sf"/>
</dbReference>
<feature type="transmembrane region" description="Helical" evidence="12">
    <location>
        <begin position="1360"/>
        <end position="1379"/>
    </location>
</feature>
<dbReference type="Pfam" id="PF00690">
    <property type="entry name" value="Cation_ATPase_N"/>
    <property type="match status" value="1"/>
</dbReference>
<feature type="transmembrane region" description="Helical" evidence="12">
    <location>
        <begin position="626"/>
        <end position="646"/>
    </location>
</feature>
<evidence type="ECO:0000256" key="1">
    <source>
        <dbReference type="ARBA" id="ARBA00004141"/>
    </source>
</evidence>
<dbReference type="EMBL" id="HBGN01028148">
    <property type="protein sequence ID" value="CAD9344109.1"/>
    <property type="molecule type" value="Transcribed_RNA"/>
</dbReference>
<feature type="compositionally biased region" description="Acidic residues" evidence="11">
    <location>
        <begin position="550"/>
        <end position="562"/>
    </location>
</feature>
<feature type="transmembrane region" description="Helical" evidence="12">
    <location>
        <begin position="380"/>
        <end position="400"/>
    </location>
</feature>
<sequence>MTKKEDENEDLLPPPTSTYALECDSKRIHYVSLYKAKLSSTQQKKKRSSLTLKWYHVVFGILYIYQIYWVGGTVGKPYREFLEKADREGFEVMEGSTKMRAELQYALSDLDDPNRVTDKIGWLDWMAMDIEEHAERKKREKEKNVLDSLPKGMRVPKKHAPAFTPMLVTGILVVLHALIVLMQHWNVRFNVWLNYTEVNAKNVDIPDEMMEIDEEHFLSMDGSAGTGEGSAGNANNKSSSLSLGEKIVQRSILYSPPSHLPTHARVTPSAGKNVLVPLLYLPTLGMTFEYHRRRYTYDPESATWVKIRCQTTMPTSFFSTWNGLSSSDQITALQIRFGQNVFDVKQPTFVELYKAQLLSPFTVFQLFCVILWMLDDYWQYSAFTLFMILTFEGTVVFSRIKSLSALRGMGNKSRACLVFRCGAWRSVETTDLLPGDVMSLTRVRPHNKNKKSDDKENEVDDAKKIKKDAKKEDEEGDIVPADLLLLRGSTVVNEASLTGESVPQMKEGMPPDVLHEEHEALSMKNKHKNHVMYAGTKMLQCKGVEVVEAEEASSDEDEEERAGDEIVKKAASEEEGEKLFRDIPNPPDGGCLCFVLRTGFSSGQGKLVRMIEGSQEKVKGHERDTALLLLFLFIFAVASSSYVLYHGLKDENRSQYELLLHCIMIITSVIPPELPMQMALAVNNSLMTLMKMQVFCTEPYRVPIAGKLDACLFDKTGTLTTDELVAVGVCEAKTLSTSSFATDSAKKEKDDEEKQLTPMTKLTNEAALVLAGCHSLVSIEGETTGDPLESAALKSIRWCLNDKTGHAVPSPATEKKAAGKVIVVNNQSISELEVMSRHHFSSKLQRMSTVVRDVNRGNKVHFAVAKGSPEAIGKLLATKPKGYDEMSKFLSKRGYRVISMGYKSLKSMQDVEKAQDSRVCCEEQLIFAGFIAFTCRVRKDTKAVLRRLKEGGMSVAMVTGDALLTAAHVAKEVAICDTGEDDDEAEFKERMKNEKSAEMRALLEKQRAAVKKTKRGKNVIKKILILEEDEKGMMFWQSYDDDSRVMDFVASEVPEIAKSYDLATTGKNLAAVFEFDQESKKVLGHFKIFARMTPDAKETVIECLHSVGSLCLMCGDGANDVGALKQADVGVALLSGFGDVNVDKGEDGNKKKDDTDSSVVAAPNATAIMTREELQALRMMPVSLIKAKIRTVGVDPDKYPDIVEKDDLVKLYQIKAREFAVKKHDKKNKMNTAKMTRAEQQQKAREEMAEKQRKMQLRIQELEAQGESWAQVKAMKEFWASEMEEKKKRQATMAKNRSVEGSAAAMAAQLEDLEMDELPMVKLGDASIAAPFTSKMPSIRSCVDIIRQGRCTLVTSVQMYQILALNCLISAYSLSVLYLDGVKYGDVQMTSMGMLMSVSFMSVSRSKPLEKLSSVRPLTSIFHPALFISLLGQFAVHLVTMFLAVQSAKSHLDPDHKIDLDGEFRPGIVNSVVFLVSNVQQVTVFVVNLQGRPFMTGLTENRPLLWSLLATFILTFMFASESVPSLNKYFQLVPFPDEAFRDFIIKILIADVGISFLFDRLMKLIFCPHILFASVQGTTLKDVFGLSRTIGVILFLMYSFLGNNETWEEIMRQEAMLLEEAENATSVGEVVADVAASAAKACVGAACGFEADDLGVTGQAHTDEF</sequence>
<feature type="transmembrane region" description="Helical" evidence="12">
    <location>
        <begin position="355"/>
        <end position="374"/>
    </location>
</feature>
<dbReference type="GO" id="GO:0019829">
    <property type="term" value="F:ATPase-coupled monoatomic cation transmembrane transporter activity"/>
    <property type="evidence" value="ECO:0007669"/>
    <property type="project" value="TreeGrafter"/>
</dbReference>
<keyword evidence="8 12" id="KW-1133">Transmembrane helix</keyword>
<name>A0A7S2ELI2_9STRA</name>
<dbReference type="NCBIfam" id="TIGR01657">
    <property type="entry name" value="P-ATPase-V"/>
    <property type="match status" value="1"/>
</dbReference>
<dbReference type="PROSITE" id="PS00154">
    <property type="entry name" value="ATPASE_E1_E2"/>
    <property type="match status" value="1"/>
</dbReference>
<dbReference type="SFLD" id="SFLDS00003">
    <property type="entry name" value="Haloacid_Dehalogenase"/>
    <property type="match status" value="1"/>
</dbReference>
<dbReference type="InterPro" id="IPR036412">
    <property type="entry name" value="HAD-like_sf"/>
</dbReference>
<evidence type="ECO:0000256" key="11">
    <source>
        <dbReference type="SAM" id="MobiDB-lite"/>
    </source>
</evidence>
<dbReference type="InterPro" id="IPR006544">
    <property type="entry name" value="P-type_TPase_V"/>
</dbReference>
<keyword evidence="2 12" id="KW-0812">Transmembrane</keyword>
<gene>
    <name evidence="16" type="ORF">DBRI1063_LOCUS18188</name>
</gene>
<dbReference type="SUPFAM" id="SSF81665">
    <property type="entry name" value="Calcium ATPase, transmembrane domain M"/>
    <property type="match status" value="1"/>
</dbReference>
<keyword evidence="9 12" id="KW-0472">Membrane</keyword>
<dbReference type="GO" id="GO:0140358">
    <property type="term" value="F:P-type transmembrane transporter activity"/>
    <property type="evidence" value="ECO:0007669"/>
    <property type="project" value="InterPro"/>
</dbReference>
<dbReference type="InterPro" id="IPR004014">
    <property type="entry name" value="ATPase_P-typ_cation-transptr_N"/>
</dbReference>
<dbReference type="InterPro" id="IPR023214">
    <property type="entry name" value="HAD_sf"/>
</dbReference>
<accession>A0A7S2ELI2</accession>
<dbReference type="PANTHER" id="PTHR45630:SF6">
    <property type="entry name" value="CATION-TRANSPORTING P-TYPE ATPASE N-TERMINAL DOMAIN-CONTAINING PROTEIN"/>
    <property type="match status" value="1"/>
</dbReference>
<evidence type="ECO:0000256" key="4">
    <source>
        <dbReference type="ARBA" id="ARBA00022741"/>
    </source>
</evidence>
<dbReference type="GO" id="GO:0005524">
    <property type="term" value="F:ATP binding"/>
    <property type="evidence" value="ECO:0007669"/>
    <property type="project" value="UniProtKB-KW"/>
</dbReference>
<dbReference type="InterPro" id="IPR044492">
    <property type="entry name" value="P_typ_ATPase_HD_dom"/>
</dbReference>
<feature type="region of interest" description="Disordered" evidence="11">
    <location>
        <begin position="443"/>
        <end position="473"/>
    </location>
</feature>
<dbReference type="GO" id="GO:0046872">
    <property type="term" value="F:metal ion binding"/>
    <property type="evidence" value="ECO:0007669"/>
    <property type="project" value="UniProtKB-KW"/>
</dbReference>
<evidence type="ECO:0000256" key="8">
    <source>
        <dbReference type="ARBA" id="ARBA00022989"/>
    </source>
</evidence>
<feature type="transmembrane region" description="Helical" evidence="12">
    <location>
        <begin position="1468"/>
        <end position="1491"/>
    </location>
</feature>
<feature type="coiled-coil region" evidence="10">
    <location>
        <begin position="1238"/>
        <end position="1265"/>
    </location>
</feature>
<dbReference type="Gene3D" id="3.40.1110.10">
    <property type="entry name" value="Calcium-transporting ATPase, cytoplasmic domain N"/>
    <property type="match status" value="1"/>
</dbReference>
<evidence type="ECO:0000256" key="3">
    <source>
        <dbReference type="ARBA" id="ARBA00022723"/>
    </source>
</evidence>
<feature type="transmembrane region" description="Helical" evidence="12">
    <location>
        <begin position="162"/>
        <end position="182"/>
    </location>
</feature>
<organism evidence="16">
    <name type="scientific">Ditylum brightwellii</name>
    <dbReference type="NCBI Taxonomy" id="49249"/>
    <lineage>
        <taxon>Eukaryota</taxon>
        <taxon>Sar</taxon>
        <taxon>Stramenopiles</taxon>
        <taxon>Ochrophyta</taxon>
        <taxon>Bacillariophyta</taxon>
        <taxon>Mediophyceae</taxon>
        <taxon>Lithodesmiophycidae</taxon>
        <taxon>Lithodesmiales</taxon>
        <taxon>Lithodesmiaceae</taxon>
        <taxon>Ditylum</taxon>
    </lineage>
</organism>
<protein>
    <recommendedName>
        <fullName evidence="17">Cation-transporting ATPase</fullName>
    </recommendedName>
</protein>
<evidence type="ECO:0000256" key="12">
    <source>
        <dbReference type="SAM" id="Phobius"/>
    </source>
</evidence>
<keyword evidence="3" id="KW-0479">Metal-binding</keyword>
<dbReference type="InterPro" id="IPR059000">
    <property type="entry name" value="ATPase_P-type_domA"/>
</dbReference>
<feature type="transmembrane region" description="Helical" evidence="12">
    <location>
        <begin position="1425"/>
        <end position="1448"/>
    </location>
</feature>
<evidence type="ECO:0000313" key="16">
    <source>
        <dbReference type="EMBL" id="CAD9344109.1"/>
    </source>
</evidence>
<evidence type="ECO:0000259" key="14">
    <source>
        <dbReference type="Pfam" id="PF00690"/>
    </source>
</evidence>
<proteinExistence type="predicted"/>
<evidence type="ECO:0000256" key="7">
    <source>
        <dbReference type="ARBA" id="ARBA00022967"/>
    </source>
</evidence>
<dbReference type="SUPFAM" id="SSF81653">
    <property type="entry name" value="Calcium ATPase, transduction domain A"/>
    <property type="match status" value="1"/>
</dbReference>
<dbReference type="Pfam" id="PF00122">
    <property type="entry name" value="E1-E2_ATPase"/>
    <property type="match status" value="1"/>
</dbReference>
<dbReference type="SFLD" id="SFLDF00027">
    <property type="entry name" value="p-type_atpase"/>
    <property type="match status" value="1"/>
</dbReference>
<reference evidence="16" key="1">
    <citation type="submission" date="2021-01" db="EMBL/GenBank/DDBJ databases">
        <authorList>
            <person name="Corre E."/>
            <person name="Pelletier E."/>
            <person name="Niang G."/>
            <person name="Scheremetjew M."/>
            <person name="Finn R."/>
            <person name="Kale V."/>
            <person name="Holt S."/>
            <person name="Cochrane G."/>
            <person name="Meng A."/>
            <person name="Brown T."/>
            <person name="Cohen L."/>
        </authorList>
    </citation>
    <scope>NUCLEOTIDE SEQUENCE</scope>
    <source>
        <strain evidence="16">Pop2</strain>
    </source>
</reference>
<evidence type="ECO:0008006" key="17">
    <source>
        <dbReference type="Google" id="ProtNLM"/>
    </source>
</evidence>
<comment type="subcellular location">
    <subcellularLocation>
        <location evidence="1">Membrane</location>
        <topology evidence="1">Multi-pass membrane protein</topology>
    </subcellularLocation>
</comment>
<dbReference type="Gene3D" id="3.40.50.1000">
    <property type="entry name" value="HAD superfamily/HAD-like"/>
    <property type="match status" value="1"/>
</dbReference>
<feature type="transmembrane region" description="Helical" evidence="12">
    <location>
        <begin position="1503"/>
        <end position="1523"/>
    </location>
</feature>